<dbReference type="AlphaFoldDB" id="A0A927LD44"/>
<reference evidence="1" key="1">
    <citation type="submission" date="2020-09" db="EMBL/GenBank/DDBJ databases">
        <title>Streptomyces canutascabiei sp. nov., which causes potato common scab and is distributed across the world.</title>
        <authorList>
            <person name="Nguyen H.P."/>
            <person name="Weisberg A.J."/>
            <person name="Chang J.H."/>
            <person name="Clarke C.R."/>
        </authorList>
    </citation>
    <scope>NUCLEOTIDE SEQUENCE</scope>
    <source>
        <strain evidence="1">ID-01-6.2a</strain>
    </source>
</reference>
<accession>A0A927LD44</accession>
<proteinExistence type="predicted"/>
<evidence type="ECO:0000313" key="2">
    <source>
        <dbReference type="Proteomes" id="UP000661025"/>
    </source>
</evidence>
<evidence type="ECO:0000313" key="1">
    <source>
        <dbReference type="EMBL" id="MBD9730207.1"/>
    </source>
</evidence>
<dbReference type="EMBL" id="JACYXT010000054">
    <property type="protein sequence ID" value="MBD9730207.1"/>
    <property type="molecule type" value="Genomic_DNA"/>
</dbReference>
<comment type="caution">
    <text evidence="1">The sequence shown here is derived from an EMBL/GenBank/DDBJ whole genome shotgun (WGS) entry which is preliminary data.</text>
</comment>
<dbReference type="RefSeq" id="WP_192366198.1">
    <property type="nucleotide sequence ID" value="NZ_CP119182.1"/>
</dbReference>
<organism evidence="1 2">
    <name type="scientific">Streptomyces caniscabiei</name>
    <dbReference type="NCBI Taxonomy" id="2746961"/>
    <lineage>
        <taxon>Bacteria</taxon>
        <taxon>Bacillati</taxon>
        <taxon>Actinomycetota</taxon>
        <taxon>Actinomycetes</taxon>
        <taxon>Kitasatosporales</taxon>
        <taxon>Streptomycetaceae</taxon>
        <taxon>Streptomyces</taxon>
    </lineage>
</organism>
<name>A0A927LD44_9ACTN</name>
<sequence length="130" mass="14548">MTVQLERLLDVPAASGLGQHSLVDPYDEPHAVLGIRVVVSRDHLAAAVEMSGQDMCRNGRHPDEWTVDEIRYYAEFNVISMSAQELQQGAEAMAQMAEPDYYDRDTHAFVLAVYRAVDRAYPKLPGATRN</sequence>
<dbReference type="GeneID" id="79932954"/>
<dbReference type="Proteomes" id="UP000661025">
    <property type="component" value="Unassembled WGS sequence"/>
</dbReference>
<gene>
    <name evidence="1" type="ORF">IHE70_45090</name>
</gene>
<protein>
    <submittedName>
        <fullName evidence="1">Uncharacterized protein</fullName>
    </submittedName>
</protein>